<dbReference type="CDD" id="cd09019">
    <property type="entry name" value="galactose_mutarotase_like"/>
    <property type="match status" value="1"/>
</dbReference>
<dbReference type="GO" id="GO:0033499">
    <property type="term" value="P:galactose catabolic process via UDP-galactose, Leloir pathway"/>
    <property type="evidence" value="ECO:0007669"/>
    <property type="project" value="TreeGrafter"/>
</dbReference>
<dbReference type="GO" id="GO:0030246">
    <property type="term" value="F:carbohydrate binding"/>
    <property type="evidence" value="ECO:0007669"/>
    <property type="project" value="InterPro"/>
</dbReference>
<dbReference type="Proteomes" id="UP000070544">
    <property type="component" value="Unassembled WGS sequence"/>
</dbReference>
<dbReference type="SUPFAM" id="SSF74650">
    <property type="entry name" value="Galactose mutarotase-like"/>
    <property type="match status" value="1"/>
</dbReference>
<dbReference type="STRING" id="1344416.A0A139AUV2"/>
<dbReference type="EMBL" id="KQ965735">
    <property type="protein sequence ID" value="KXS20479.1"/>
    <property type="molecule type" value="Genomic_DNA"/>
</dbReference>
<organism evidence="4 5">
    <name type="scientific">Gonapodya prolifera (strain JEL478)</name>
    <name type="common">Monoblepharis prolifera</name>
    <dbReference type="NCBI Taxonomy" id="1344416"/>
    <lineage>
        <taxon>Eukaryota</taxon>
        <taxon>Fungi</taxon>
        <taxon>Fungi incertae sedis</taxon>
        <taxon>Chytridiomycota</taxon>
        <taxon>Chytridiomycota incertae sedis</taxon>
        <taxon>Monoblepharidomycetes</taxon>
        <taxon>Monoblepharidales</taxon>
        <taxon>Gonapodyaceae</taxon>
        <taxon>Gonapodya</taxon>
    </lineage>
</organism>
<name>A0A139AUV2_GONPJ</name>
<protein>
    <submittedName>
        <fullName evidence="4">Galactose mutarotase-like protein</fullName>
    </submittedName>
</protein>
<dbReference type="PANTHER" id="PTHR10091">
    <property type="entry name" value="ALDOSE-1-EPIMERASE"/>
    <property type="match status" value="1"/>
</dbReference>
<dbReference type="OrthoDB" id="274691at2759"/>
<dbReference type="GO" id="GO:0006006">
    <property type="term" value="P:glucose metabolic process"/>
    <property type="evidence" value="ECO:0007669"/>
    <property type="project" value="TreeGrafter"/>
</dbReference>
<evidence type="ECO:0000313" key="4">
    <source>
        <dbReference type="EMBL" id="KXS20479.1"/>
    </source>
</evidence>
<proteinExistence type="inferred from homology"/>
<evidence type="ECO:0000256" key="2">
    <source>
        <dbReference type="ARBA" id="ARBA00023235"/>
    </source>
</evidence>
<comment type="similarity">
    <text evidence="1">Belongs to the aldose epimerase family.</text>
</comment>
<dbReference type="Pfam" id="PF01263">
    <property type="entry name" value="Aldose_epim"/>
    <property type="match status" value="2"/>
</dbReference>
<dbReference type="PANTHER" id="PTHR10091:SF0">
    <property type="entry name" value="GALACTOSE MUTAROTASE"/>
    <property type="match status" value="1"/>
</dbReference>
<sequence length="418" mass="45143">MASHAQFVSLSPVSHPSTPGSIVRLTLSTLGCTVTHLVVLDRNGIERDVVLGFDSNEKLKAAMDSPGWGYVGSTVGRVANRISNGRFSLDGVKFEVTQSQSPNTLHGGGPTHSYDQQLFNIESTSQSSAKLSLRDVHDVGNGGFPGTLDVTVSVEVHQDEVVWTYHAHLVDEATEKNLYAQRGRDASEPVTKETPVAVTNHTYFNLSGMQDESVISGVQGWPGVTGSTSKGHVVHFPADVVKGVLEFDSTNIPTGRVDPLQGPMDFGTPRELSISSFPGDASKPENRPGWDHYFTVDQKLCGAAWKRDKHELSDFSLNPVVSVSSTTTGINLAIHSTEPGFQFYTSAWLDGMVASPYKSTQKAGTHGSIYGRYAGFAVEPQPYVDAVNHPEWQAQSVISRGGKGYNSKLVWKFSSTST</sequence>
<reference evidence="4 5" key="1">
    <citation type="journal article" date="2015" name="Genome Biol. Evol.">
        <title>Phylogenomic analyses indicate that early fungi evolved digesting cell walls of algal ancestors of land plants.</title>
        <authorList>
            <person name="Chang Y."/>
            <person name="Wang S."/>
            <person name="Sekimoto S."/>
            <person name="Aerts A.L."/>
            <person name="Choi C."/>
            <person name="Clum A."/>
            <person name="LaButti K.M."/>
            <person name="Lindquist E.A."/>
            <person name="Yee Ngan C."/>
            <person name="Ohm R.A."/>
            <person name="Salamov A.A."/>
            <person name="Grigoriev I.V."/>
            <person name="Spatafora J.W."/>
            <person name="Berbee M.L."/>
        </authorList>
    </citation>
    <scope>NUCLEOTIDE SEQUENCE [LARGE SCALE GENOMIC DNA]</scope>
    <source>
        <strain evidence="4 5">JEL478</strain>
    </source>
</reference>
<keyword evidence="5" id="KW-1185">Reference proteome</keyword>
<keyword evidence="2" id="KW-0413">Isomerase</keyword>
<evidence type="ECO:0000256" key="1">
    <source>
        <dbReference type="ARBA" id="ARBA00006206"/>
    </source>
</evidence>
<gene>
    <name evidence="4" type="ORF">M427DRAFT_52089</name>
</gene>
<keyword evidence="3" id="KW-0119">Carbohydrate metabolism</keyword>
<dbReference type="Gene3D" id="2.70.98.10">
    <property type="match status" value="1"/>
</dbReference>
<dbReference type="InterPro" id="IPR047215">
    <property type="entry name" value="Galactose_mutarotase-like"/>
</dbReference>
<dbReference type="AlphaFoldDB" id="A0A139AUV2"/>
<dbReference type="InterPro" id="IPR014718">
    <property type="entry name" value="GH-type_carb-bd"/>
</dbReference>
<accession>A0A139AUV2</accession>
<dbReference type="InterPro" id="IPR011013">
    <property type="entry name" value="Gal_mutarotase_sf_dom"/>
</dbReference>
<dbReference type="OMA" id="IYHHISR"/>
<dbReference type="GO" id="GO:0004034">
    <property type="term" value="F:aldose 1-epimerase activity"/>
    <property type="evidence" value="ECO:0007669"/>
    <property type="project" value="TreeGrafter"/>
</dbReference>
<evidence type="ECO:0000256" key="3">
    <source>
        <dbReference type="ARBA" id="ARBA00023277"/>
    </source>
</evidence>
<dbReference type="InterPro" id="IPR008183">
    <property type="entry name" value="Aldose_1/G6P_1-epimerase"/>
</dbReference>
<evidence type="ECO:0000313" key="5">
    <source>
        <dbReference type="Proteomes" id="UP000070544"/>
    </source>
</evidence>